<evidence type="ECO:0000313" key="2">
    <source>
        <dbReference type="EMBL" id="KDR14148.1"/>
    </source>
</evidence>
<keyword evidence="1" id="KW-0175">Coiled coil</keyword>
<name>A0A067QXM2_ZOONE</name>
<sequence length="250" mass="29230">MESEASESQASVYTEMGIGIGPGDEFGLNEVHAYLTDKLKRLSVVIDKYHSSEDNNPVPQVRGDLQQLLKYKISFVSCLSQQLRRLHPQEWVRFSAHVQLDVIAGLKKEVQDLKSLLSVCEKQLHEDKNELADLEEKIKHLDEMYVERQRNPEVYEMDSLLPVQKSLSVEFNKHRRELQNDMIEKIFPGDNNYLVDFLQVLTKAYFDDESSDPYVNLEDQYHCLEMLLEADIITRHPHDFNKFRLTNFLQ</sequence>
<feature type="coiled-coil region" evidence="1">
    <location>
        <begin position="103"/>
        <end position="151"/>
    </location>
</feature>
<dbReference type="Proteomes" id="UP000027135">
    <property type="component" value="Unassembled WGS sequence"/>
</dbReference>
<proteinExistence type="predicted"/>
<accession>A0A067QXM2</accession>
<gene>
    <name evidence="2" type="ORF">L798_11786</name>
</gene>
<organism evidence="2 3">
    <name type="scientific">Zootermopsis nevadensis</name>
    <name type="common">Dampwood termite</name>
    <dbReference type="NCBI Taxonomy" id="136037"/>
    <lineage>
        <taxon>Eukaryota</taxon>
        <taxon>Metazoa</taxon>
        <taxon>Ecdysozoa</taxon>
        <taxon>Arthropoda</taxon>
        <taxon>Hexapoda</taxon>
        <taxon>Insecta</taxon>
        <taxon>Pterygota</taxon>
        <taxon>Neoptera</taxon>
        <taxon>Polyneoptera</taxon>
        <taxon>Dictyoptera</taxon>
        <taxon>Blattodea</taxon>
        <taxon>Blattoidea</taxon>
        <taxon>Termitoidae</taxon>
        <taxon>Termopsidae</taxon>
        <taxon>Zootermopsis</taxon>
    </lineage>
</organism>
<reference evidence="2 3" key="1">
    <citation type="journal article" date="2014" name="Nat. Commun.">
        <title>Molecular traces of alternative social organization in a termite genome.</title>
        <authorList>
            <person name="Terrapon N."/>
            <person name="Li C."/>
            <person name="Robertson H.M."/>
            <person name="Ji L."/>
            <person name="Meng X."/>
            <person name="Booth W."/>
            <person name="Chen Z."/>
            <person name="Childers C.P."/>
            <person name="Glastad K.M."/>
            <person name="Gokhale K."/>
            <person name="Gowin J."/>
            <person name="Gronenberg W."/>
            <person name="Hermansen R.A."/>
            <person name="Hu H."/>
            <person name="Hunt B.G."/>
            <person name="Huylmans A.K."/>
            <person name="Khalil S.M."/>
            <person name="Mitchell R.D."/>
            <person name="Munoz-Torres M.C."/>
            <person name="Mustard J.A."/>
            <person name="Pan H."/>
            <person name="Reese J.T."/>
            <person name="Scharf M.E."/>
            <person name="Sun F."/>
            <person name="Vogel H."/>
            <person name="Xiao J."/>
            <person name="Yang W."/>
            <person name="Yang Z."/>
            <person name="Yang Z."/>
            <person name="Zhou J."/>
            <person name="Zhu J."/>
            <person name="Brent C.S."/>
            <person name="Elsik C.G."/>
            <person name="Goodisman M.A."/>
            <person name="Liberles D.A."/>
            <person name="Roe R.M."/>
            <person name="Vargo E.L."/>
            <person name="Vilcinskas A."/>
            <person name="Wang J."/>
            <person name="Bornberg-Bauer E."/>
            <person name="Korb J."/>
            <person name="Zhang G."/>
            <person name="Liebig J."/>
        </authorList>
    </citation>
    <scope>NUCLEOTIDE SEQUENCE [LARGE SCALE GENOMIC DNA]</scope>
    <source>
        <tissue evidence="2">Whole organism</tissue>
    </source>
</reference>
<protein>
    <recommendedName>
        <fullName evidence="4">Centromere protein K</fullName>
    </recommendedName>
</protein>
<evidence type="ECO:0000313" key="3">
    <source>
        <dbReference type="Proteomes" id="UP000027135"/>
    </source>
</evidence>
<keyword evidence="3" id="KW-1185">Reference proteome</keyword>
<dbReference type="EMBL" id="KK852898">
    <property type="protein sequence ID" value="KDR14148.1"/>
    <property type="molecule type" value="Genomic_DNA"/>
</dbReference>
<dbReference type="InParanoid" id="A0A067QXM2"/>
<evidence type="ECO:0008006" key="4">
    <source>
        <dbReference type="Google" id="ProtNLM"/>
    </source>
</evidence>
<dbReference type="AlphaFoldDB" id="A0A067QXM2"/>
<evidence type="ECO:0000256" key="1">
    <source>
        <dbReference type="SAM" id="Coils"/>
    </source>
</evidence>